<dbReference type="KEGG" id="bgok:Pr1d_14810"/>
<dbReference type="PANTHER" id="PTHR43155">
    <property type="entry name" value="CYCLIC DI-GMP PHOSPHODIESTERASE PA4108-RELATED"/>
    <property type="match status" value="1"/>
</dbReference>
<feature type="domain" description="HD-GYP" evidence="3">
    <location>
        <begin position="321"/>
        <end position="516"/>
    </location>
</feature>
<dbReference type="AlphaFoldDB" id="A0A5B9Q592"/>
<proteinExistence type="predicted"/>
<organism evidence="4 5">
    <name type="scientific">Bythopirellula goksoeyrii</name>
    <dbReference type="NCBI Taxonomy" id="1400387"/>
    <lineage>
        <taxon>Bacteria</taxon>
        <taxon>Pseudomonadati</taxon>
        <taxon>Planctomycetota</taxon>
        <taxon>Planctomycetia</taxon>
        <taxon>Pirellulales</taxon>
        <taxon>Lacipirellulaceae</taxon>
        <taxon>Bythopirellula</taxon>
    </lineage>
</organism>
<evidence type="ECO:0000313" key="5">
    <source>
        <dbReference type="Proteomes" id="UP000323917"/>
    </source>
</evidence>
<dbReference type="InterPro" id="IPR037522">
    <property type="entry name" value="HD_GYP_dom"/>
</dbReference>
<evidence type="ECO:0000259" key="3">
    <source>
        <dbReference type="PROSITE" id="PS51832"/>
    </source>
</evidence>
<sequence>MTTELADIPLSEATESRQLRELEDACGMRFDTWTNSGDKWVCSSGGMESTALDEDSIQEICLTVRSTRRLATMNIDTGATLVAIPWKDPETRVPRVLTGVVDTDSLQLLLFSIKQTLKVEQQLEELEGLREENSVFLRQVTEDFEELTFLRSMAEHLTLENNNQGLTQLTNYTLSLLGQLVGIEQLYFLENVKGKSEVRASWGASSKTNQALANWQIEAVTDSVSGQLNGRPLVRNQIKPLELGYGIRTVQELIIVPVSTTLTRIGWLVAINRNELDSENSTDARWVLSQNELGSRETSLLTTAAAMLGSHSNNLSLFEEREKLLVNVVRALVSAIDSRDPYTCGHSERVALYARRLAVEIGLGEDVCERIYLTGLLHDLGKIGIQDSVLKKDGPLTSEEFAEIQQHPELGWSILQGLEQLDYVLPGVLHHHERFDGQGYPDNLRGDETPLEGRLLAVVDAFDAMTSNRTYRPGMPLEKAINILAEGAGTQWDADLVDAFLRILPDIQEIRESYSRPPLPKRTQRASSALEQEISENSVAV</sequence>
<dbReference type="PANTHER" id="PTHR43155:SF2">
    <property type="entry name" value="CYCLIC DI-GMP PHOSPHODIESTERASE PA4108"/>
    <property type="match status" value="1"/>
</dbReference>
<dbReference type="SMART" id="SM00471">
    <property type="entry name" value="HDc"/>
    <property type="match status" value="1"/>
</dbReference>
<feature type="region of interest" description="Disordered" evidence="1">
    <location>
        <begin position="515"/>
        <end position="541"/>
    </location>
</feature>
<dbReference type="InterPro" id="IPR006674">
    <property type="entry name" value="HD_domain"/>
</dbReference>
<name>A0A5B9Q592_9BACT</name>
<evidence type="ECO:0000256" key="1">
    <source>
        <dbReference type="SAM" id="MobiDB-lite"/>
    </source>
</evidence>
<dbReference type="Proteomes" id="UP000323917">
    <property type="component" value="Chromosome"/>
</dbReference>
<dbReference type="RefSeq" id="WP_168205103.1">
    <property type="nucleotide sequence ID" value="NZ_CP042913.1"/>
</dbReference>
<dbReference type="InterPro" id="IPR003607">
    <property type="entry name" value="HD/PDEase_dom"/>
</dbReference>
<dbReference type="PROSITE" id="PS51832">
    <property type="entry name" value="HD_GYP"/>
    <property type="match status" value="1"/>
</dbReference>
<dbReference type="EMBL" id="CP042913">
    <property type="protein sequence ID" value="QEG34208.1"/>
    <property type="molecule type" value="Genomic_DNA"/>
</dbReference>
<evidence type="ECO:0000313" key="4">
    <source>
        <dbReference type="EMBL" id="QEG34208.1"/>
    </source>
</evidence>
<dbReference type="SUPFAM" id="SSF109604">
    <property type="entry name" value="HD-domain/PDEase-like"/>
    <property type="match status" value="1"/>
</dbReference>
<keyword evidence="4" id="KW-0378">Hydrolase</keyword>
<dbReference type="GO" id="GO:0071111">
    <property type="term" value="F:cyclic-guanylate-specific phosphodiesterase activity"/>
    <property type="evidence" value="ECO:0007669"/>
    <property type="project" value="UniProtKB-EC"/>
</dbReference>
<dbReference type="EC" id="3.1.4.52" evidence="4"/>
<dbReference type="PROSITE" id="PS51831">
    <property type="entry name" value="HD"/>
    <property type="match status" value="1"/>
</dbReference>
<gene>
    <name evidence="4" type="primary">rpfG_1</name>
    <name evidence="4" type="ORF">Pr1d_14810</name>
</gene>
<accession>A0A5B9Q592</accession>
<keyword evidence="5" id="KW-1185">Reference proteome</keyword>
<feature type="compositionally biased region" description="Polar residues" evidence="1">
    <location>
        <begin position="525"/>
        <end position="541"/>
    </location>
</feature>
<evidence type="ECO:0000259" key="2">
    <source>
        <dbReference type="PROSITE" id="PS51831"/>
    </source>
</evidence>
<dbReference type="Gene3D" id="1.10.3210.10">
    <property type="entry name" value="Hypothetical protein af1432"/>
    <property type="match status" value="1"/>
</dbReference>
<reference evidence="4 5" key="1">
    <citation type="submission" date="2019-08" db="EMBL/GenBank/DDBJ databases">
        <title>Deep-cultivation of Planctomycetes and their phenomic and genomic characterization uncovers novel biology.</title>
        <authorList>
            <person name="Wiegand S."/>
            <person name="Jogler M."/>
            <person name="Boedeker C."/>
            <person name="Pinto D."/>
            <person name="Vollmers J."/>
            <person name="Rivas-Marin E."/>
            <person name="Kohn T."/>
            <person name="Peeters S.H."/>
            <person name="Heuer A."/>
            <person name="Rast P."/>
            <person name="Oberbeckmann S."/>
            <person name="Bunk B."/>
            <person name="Jeske O."/>
            <person name="Meyerdierks A."/>
            <person name="Storesund J.E."/>
            <person name="Kallscheuer N."/>
            <person name="Luecker S."/>
            <person name="Lage O.M."/>
            <person name="Pohl T."/>
            <person name="Merkel B.J."/>
            <person name="Hornburger P."/>
            <person name="Mueller R.-W."/>
            <person name="Bruemmer F."/>
            <person name="Labrenz M."/>
            <person name="Spormann A.M."/>
            <person name="Op den Camp H."/>
            <person name="Overmann J."/>
            <person name="Amann R."/>
            <person name="Jetten M.S.M."/>
            <person name="Mascher T."/>
            <person name="Medema M.H."/>
            <person name="Devos D.P."/>
            <person name="Kaster A.-K."/>
            <person name="Ovreas L."/>
            <person name="Rohde M."/>
            <person name="Galperin M.Y."/>
            <person name="Jogler C."/>
        </authorList>
    </citation>
    <scope>NUCLEOTIDE SEQUENCE [LARGE SCALE GENOMIC DNA]</scope>
    <source>
        <strain evidence="4 5">Pr1d</strain>
    </source>
</reference>
<protein>
    <submittedName>
        <fullName evidence="4">Cyclic di-GMP phosphodiesterase response regulator RpfG</fullName>
        <ecNumber evidence="4">3.1.4.52</ecNumber>
    </submittedName>
</protein>
<dbReference type="Pfam" id="PF13487">
    <property type="entry name" value="HD_5"/>
    <property type="match status" value="1"/>
</dbReference>
<feature type="domain" description="HD" evidence="2">
    <location>
        <begin position="343"/>
        <end position="465"/>
    </location>
</feature>
<dbReference type="CDD" id="cd00077">
    <property type="entry name" value="HDc"/>
    <property type="match status" value="1"/>
</dbReference>